<name>A0AAV9WSJ6_9PEZI</name>
<comment type="caution">
    <text evidence="1">The sequence shown here is derived from an EMBL/GenBank/DDBJ whole genome shotgun (WGS) entry which is preliminary data.</text>
</comment>
<dbReference type="Proteomes" id="UP001365542">
    <property type="component" value="Unassembled WGS sequence"/>
</dbReference>
<organism evidence="1 2">
    <name type="scientific">Orbilia ellipsospora</name>
    <dbReference type="NCBI Taxonomy" id="2528407"/>
    <lineage>
        <taxon>Eukaryota</taxon>
        <taxon>Fungi</taxon>
        <taxon>Dikarya</taxon>
        <taxon>Ascomycota</taxon>
        <taxon>Pezizomycotina</taxon>
        <taxon>Orbiliomycetes</taxon>
        <taxon>Orbiliales</taxon>
        <taxon>Orbiliaceae</taxon>
        <taxon>Orbilia</taxon>
    </lineage>
</organism>
<reference evidence="1 2" key="1">
    <citation type="submission" date="2019-10" db="EMBL/GenBank/DDBJ databases">
        <authorList>
            <person name="Palmer J.M."/>
        </authorList>
    </citation>
    <scope>NUCLEOTIDE SEQUENCE [LARGE SCALE GENOMIC DNA]</scope>
    <source>
        <strain evidence="1 2">TWF694</strain>
    </source>
</reference>
<gene>
    <name evidence="1" type="ORF">TWF694_005248</name>
</gene>
<protein>
    <submittedName>
        <fullName evidence="1">Uncharacterized protein</fullName>
    </submittedName>
</protein>
<sequence>MTTILASATSFSDAPPFALTTIFTPPCGCVSKPARLYGTTIPTTPLEYDWGGTCSTWQLCDPVEYITKVCYSDNGWVYSFSPGVCPQNWAAVATTTSMDGQDVVTSAWCCPDGFTIDTNNEYDCLTHVTTSTAAIHITTSELSCGDVLYIPAGTTTLTDFILHTWFYTVAWRSSDLPHFTPASAPLSMLKGSSHIERSECPAQDYPTTYFTVETAHIGSCGTTASVSFKPSTARFGATPTITGDTNANVPTATTPPDAATFGAAAPTSSSHSAAIRSRFRPKMGFTIAFLLISFFTIY</sequence>
<accession>A0AAV9WSJ6</accession>
<dbReference type="AlphaFoldDB" id="A0AAV9WSJ6"/>
<evidence type="ECO:0000313" key="2">
    <source>
        <dbReference type="Proteomes" id="UP001365542"/>
    </source>
</evidence>
<proteinExistence type="predicted"/>
<dbReference type="EMBL" id="JAVHJO010000017">
    <property type="protein sequence ID" value="KAK6525100.1"/>
    <property type="molecule type" value="Genomic_DNA"/>
</dbReference>
<keyword evidence="2" id="KW-1185">Reference proteome</keyword>
<evidence type="ECO:0000313" key="1">
    <source>
        <dbReference type="EMBL" id="KAK6525100.1"/>
    </source>
</evidence>